<reference evidence="2" key="1">
    <citation type="journal article" date="2021" name="PeerJ">
        <title>Extensive microbial diversity within the chicken gut microbiome revealed by metagenomics and culture.</title>
        <authorList>
            <person name="Gilroy R."/>
            <person name="Ravi A."/>
            <person name="Getino M."/>
            <person name="Pursley I."/>
            <person name="Horton D.L."/>
            <person name="Alikhan N.F."/>
            <person name="Baker D."/>
            <person name="Gharbi K."/>
            <person name="Hall N."/>
            <person name="Watson M."/>
            <person name="Adriaenssens E.M."/>
            <person name="Foster-Nyarko E."/>
            <person name="Jarju S."/>
            <person name="Secka A."/>
            <person name="Antonio M."/>
            <person name="Oren A."/>
            <person name="Chaudhuri R.R."/>
            <person name="La Ragione R."/>
            <person name="Hildebrand F."/>
            <person name="Pallen M.J."/>
        </authorList>
    </citation>
    <scope>NUCLEOTIDE SEQUENCE</scope>
    <source>
        <strain evidence="2">CHK165-2605</strain>
    </source>
</reference>
<organism evidence="2 3">
    <name type="scientific">Candidatus Mediterraneibacter gallistercoris</name>
    <dbReference type="NCBI Taxonomy" id="2838671"/>
    <lineage>
        <taxon>Bacteria</taxon>
        <taxon>Bacillati</taxon>
        <taxon>Bacillota</taxon>
        <taxon>Clostridia</taxon>
        <taxon>Lachnospirales</taxon>
        <taxon>Lachnospiraceae</taxon>
        <taxon>Mediterraneibacter</taxon>
    </lineage>
</organism>
<proteinExistence type="predicted"/>
<dbReference type="EMBL" id="DWWI01000123">
    <property type="protein sequence ID" value="HJC43187.1"/>
    <property type="molecule type" value="Genomic_DNA"/>
</dbReference>
<dbReference type="SUPFAM" id="SSF52218">
    <property type="entry name" value="Flavoproteins"/>
    <property type="match status" value="1"/>
</dbReference>
<dbReference type="GO" id="GO:0016651">
    <property type="term" value="F:oxidoreductase activity, acting on NAD(P)H"/>
    <property type="evidence" value="ECO:0007669"/>
    <property type="project" value="UniProtKB-ARBA"/>
</dbReference>
<dbReference type="PROSITE" id="PS00201">
    <property type="entry name" value="FLAVODOXIN"/>
    <property type="match status" value="1"/>
</dbReference>
<dbReference type="Pfam" id="PF12641">
    <property type="entry name" value="Flavodoxin_3"/>
    <property type="match status" value="1"/>
</dbReference>
<dbReference type="NCBIfam" id="NF045594">
    <property type="entry name" value="flavodox_BilS"/>
    <property type="match status" value="1"/>
</dbReference>
<name>A0A9D2P318_9FIRM</name>
<sequence>MKYAVIYESATGNTEMLAKEIKSTLGEEKCVCFGTPEEELQSKAEEADLIFLGFWTDKGECSEKIGKYMETLHNRNVFLFGTAGFGGSEQYFTQILNRVSAHLPEGNKVSGTYMCQGKMPQSVRKRYEAMQEKAPQDEKIKMMIENFDKAASHPDKTDLARLREKVVSFDA</sequence>
<dbReference type="GO" id="GO:0009055">
    <property type="term" value="F:electron transfer activity"/>
    <property type="evidence" value="ECO:0007669"/>
    <property type="project" value="InterPro"/>
</dbReference>
<protein>
    <submittedName>
        <fullName evidence="2">Flavodoxin family protein</fullName>
    </submittedName>
</protein>
<comment type="caution">
    <text evidence="2">The sequence shown here is derived from an EMBL/GenBank/DDBJ whole genome shotgun (WGS) entry which is preliminary data.</text>
</comment>
<evidence type="ECO:0000313" key="2">
    <source>
        <dbReference type="EMBL" id="HJC43187.1"/>
    </source>
</evidence>
<evidence type="ECO:0000313" key="3">
    <source>
        <dbReference type="Proteomes" id="UP000823895"/>
    </source>
</evidence>
<dbReference type="GO" id="GO:0010181">
    <property type="term" value="F:FMN binding"/>
    <property type="evidence" value="ECO:0007669"/>
    <property type="project" value="InterPro"/>
</dbReference>
<dbReference type="AlphaFoldDB" id="A0A9D2P318"/>
<dbReference type="InterPro" id="IPR001226">
    <property type="entry name" value="Flavodoxin_CS"/>
</dbReference>
<dbReference type="InterPro" id="IPR054633">
    <property type="entry name" value="BilS"/>
</dbReference>
<dbReference type="Gene3D" id="3.40.50.360">
    <property type="match status" value="1"/>
</dbReference>
<dbReference type="InterPro" id="IPR029039">
    <property type="entry name" value="Flavoprotein-like_sf"/>
</dbReference>
<dbReference type="InterPro" id="IPR008254">
    <property type="entry name" value="Flavodoxin/NO_synth"/>
</dbReference>
<gene>
    <name evidence="2" type="ORF">H9756_05835</name>
</gene>
<evidence type="ECO:0000259" key="1">
    <source>
        <dbReference type="Pfam" id="PF12641"/>
    </source>
</evidence>
<accession>A0A9D2P318</accession>
<dbReference type="Proteomes" id="UP000823895">
    <property type="component" value="Unassembled WGS sequence"/>
</dbReference>
<feature type="domain" description="Flavodoxin-like" evidence="1">
    <location>
        <begin position="5"/>
        <end position="165"/>
    </location>
</feature>
<reference evidence="2" key="2">
    <citation type="submission" date="2021-04" db="EMBL/GenBank/DDBJ databases">
        <authorList>
            <person name="Gilroy R."/>
        </authorList>
    </citation>
    <scope>NUCLEOTIDE SEQUENCE</scope>
    <source>
        <strain evidence="2">CHK165-2605</strain>
    </source>
</reference>